<evidence type="ECO:0000313" key="4">
    <source>
        <dbReference type="Proteomes" id="UP001237156"/>
    </source>
</evidence>
<feature type="transmembrane region" description="Helical" evidence="2">
    <location>
        <begin position="352"/>
        <end position="374"/>
    </location>
</feature>
<feature type="transmembrane region" description="Helical" evidence="2">
    <location>
        <begin position="445"/>
        <end position="469"/>
    </location>
</feature>
<accession>A0AAW6RJX5</accession>
<name>A0AAW6RJX5_9BURK</name>
<feature type="transmembrane region" description="Helical" evidence="2">
    <location>
        <begin position="553"/>
        <end position="573"/>
    </location>
</feature>
<evidence type="ECO:0000313" key="3">
    <source>
        <dbReference type="EMBL" id="MDG9699047.1"/>
    </source>
</evidence>
<reference evidence="3 4" key="1">
    <citation type="submission" date="2023-04" db="EMBL/GenBank/DDBJ databases">
        <title>Ottowia paracancer sp. nov., isolated from human stomach.</title>
        <authorList>
            <person name="Song Y."/>
        </authorList>
    </citation>
    <scope>NUCLEOTIDE SEQUENCE [LARGE SCALE GENOMIC DNA]</scope>
    <source>
        <strain evidence="3 4">10c7w1</strain>
    </source>
</reference>
<evidence type="ECO:0000256" key="1">
    <source>
        <dbReference type="SAM" id="MobiDB-lite"/>
    </source>
</evidence>
<feature type="transmembrane region" description="Helical" evidence="2">
    <location>
        <begin position="380"/>
        <end position="403"/>
    </location>
</feature>
<feature type="compositionally biased region" description="Low complexity" evidence="1">
    <location>
        <begin position="681"/>
        <end position="690"/>
    </location>
</feature>
<organism evidence="3 4">
    <name type="scientific">Ottowia cancrivicina</name>
    <dbReference type="NCBI Taxonomy" id="3040346"/>
    <lineage>
        <taxon>Bacteria</taxon>
        <taxon>Pseudomonadati</taxon>
        <taxon>Pseudomonadota</taxon>
        <taxon>Betaproteobacteria</taxon>
        <taxon>Burkholderiales</taxon>
        <taxon>Comamonadaceae</taxon>
        <taxon>Ottowia</taxon>
    </lineage>
</organism>
<feature type="transmembrane region" description="Helical" evidence="2">
    <location>
        <begin position="608"/>
        <end position="632"/>
    </location>
</feature>
<feature type="transmembrane region" description="Helical" evidence="2">
    <location>
        <begin position="489"/>
        <end position="514"/>
    </location>
</feature>
<dbReference type="Pfam" id="PF10136">
    <property type="entry name" value="SpecificRecomb"/>
    <property type="match status" value="1"/>
</dbReference>
<protein>
    <submittedName>
        <fullName evidence="3">Site-specific recombinase</fullName>
    </submittedName>
</protein>
<comment type="caution">
    <text evidence="3">The sequence shown here is derived from an EMBL/GenBank/DDBJ whole genome shotgun (WGS) entry which is preliminary data.</text>
</comment>
<keyword evidence="2" id="KW-0472">Membrane</keyword>
<dbReference type="AlphaFoldDB" id="A0AAW6RJX5"/>
<evidence type="ECO:0000256" key="2">
    <source>
        <dbReference type="SAM" id="Phobius"/>
    </source>
</evidence>
<dbReference type="EMBL" id="JARVII010000007">
    <property type="protein sequence ID" value="MDG9699047.1"/>
    <property type="molecule type" value="Genomic_DNA"/>
</dbReference>
<gene>
    <name evidence="3" type="ORF">QB898_04815</name>
</gene>
<keyword evidence="4" id="KW-1185">Reference proteome</keyword>
<keyword evidence="2" id="KW-1133">Transmembrane helix</keyword>
<dbReference type="InterPro" id="IPR011385">
    <property type="entry name" value="Site-sp_rcmbase"/>
</dbReference>
<proteinExistence type="predicted"/>
<dbReference type="PIRSF" id="PIRSF015380">
    <property type="entry name" value="Site-sp_rcmb"/>
    <property type="match status" value="1"/>
</dbReference>
<dbReference type="Proteomes" id="UP001237156">
    <property type="component" value="Unassembled WGS sequence"/>
</dbReference>
<dbReference type="RefSeq" id="WP_279524023.1">
    <property type="nucleotide sequence ID" value="NZ_JARVII010000007.1"/>
</dbReference>
<feature type="region of interest" description="Disordered" evidence="1">
    <location>
        <begin position="681"/>
        <end position="705"/>
    </location>
</feature>
<keyword evidence="2" id="KW-0812">Transmembrane</keyword>
<sequence length="705" mass="78283">MARSQLELVRHLEALDANAPRVERHLWLIGLLDWVRGSADWQNPSEDEVQAVLTRVRSLLDAVAVRPHWRQRWRRWWAVFITTTDETPLLADLGFAPRAAFLSELTRRLRKKLLPVTPDSTDQADLIYLLFPGELDARWLRALDKETARRMGELLFDEEPPGPGSAAQYDYAERALLDALTYAVSQISAIGLSPGIRSRMSMEARQARRFHDLPAMFEALRTAVQTQGRLSPGAQQAIAAFREHLDACRASANTVYAHLQEHGISVNIEFQIQQMRQRILRVKGLLLCLETAEPVLAAAQMLSHLVRVSRDTLSVRALIRSNTQLLAAKVTERNAEGGEHYITRNGKEYRQMLRAAAGGGAVMALATWGKLFLYTLGLSAFWGGLAAGINYSLAFVLVMLLHWTIATKQPAMTAPALAAKLRSLNAPGAIDGFVTEVMFLLRSQFAAIAGNLVLVIPLAWLLGLAFAALGDTRMMTAGHARHVIADHHLFGPTPLFAAITGVLLFASSVVAGWVENWFVFHKLDSAIAYNPRSTRWLGKERARRWGCYWREHISGYAANISLGLMLGLAPPVLQFFGIHFEVRHVTLVAGQMAAAAHRLGPAVLHESAFWWAVAGALLTGLMNVAFSFHFAFRLALTAHNISNVERHRIYRAVWRRMWRHPLGFVLPRKSDARLVAEMETAAAADGENAAPDSPASPKEPPARQD</sequence>